<dbReference type="EMBL" id="JH611163">
    <property type="protein sequence ID" value="EJP74058.1"/>
    <property type="molecule type" value="Genomic_DNA"/>
</dbReference>
<reference evidence="1 2" key="1">
    <citation type="journal article" date="2012" name="ISME J.">
        <title>Genomic insights to SAR86, an abundant and uncultivated marine bacterial lineage.</title>
        <authorList>
            <person name="Dupont C.L."/>
            <person name="Rusch D.B."/>
            <person name="Yooseph S."/>
            <person name="Lombardo M.J."/>
            <person name="Richter R.A."/>
            <person name="Valas R."/>
            <person name="Novotny M."/>
            <person name="Yee-Greenbaum J."/>
            <person name="Selengut J.D."/>
            <person name="Haft D.H."/>
            <person name="Halpern A.L."/>
            <person name="Lasken R.S."/>
            <person name="Nealson K."/>
            <person name="Friedman R."/>
            <person name="Venter J.C."/>
        </authorList>
    </citation>
    <scope>NUCLEOTIDE SEQUENCE [LARGE SCALE GENOMIC DNA]</scope>
</reference>
<organism evidence="1 2">
    <name type="scientific">SAR86 cluster bacterium SAR86B</name>
    <dbReference type="NCBI Taxonomy" id="1123867"/>
    <lineage>
        <taxon>Bacteria</taxon>
        <taxon>Pseudomonadati</taxon>
        <taxon>Pseudomonadota</taxon>
        <taxon>Gammaproteobacteria</taxon>
        <taxon>SAR86 cluster</taxon>
    </lineage>
</organism>
<gene>
    <name evidence="1" type="ORF">NT02SARS_1670</name>
</gene>
<protein>
    <submittedName>
        <fullName evidence="1">Putative dpse-PA</fullName>
    </submittedName>
</protein>
<accession>J5KJ91</accession>
<proteinExistence type="predicted"/>
<dbReference type="AlphaFoldDB" id="J5KJ91"/>
<sequence>MNQDELSKAIINIIKKETGALKDLLPSDLLENLEKIIRPDIENLIEKSGYISKSKYEALERLAEELEKRIIDLESKTKE</sequence>
<name>J5KJ91_9GAMM</name>
<dbReference type="Proteomes" id="UP000010116">
    <property type="component" value="Unassembled WGS sequence"/>
</dbReference>
<evidence type="ECO:0000313" key="1">
    <source>
        <dbReference type="EMBL" id="EJP74058.1"/>
    </source>
</evidence>
<dbReference type="HOGENOM" id="CLU_196837_0_0_6"/>
<evidence type="ECO:0000313" key="2">
    <source>
        <dbReference type="Proteomes" id="UP000010116"/>
    </source>
</evidence>